<keyword evidence="3" id="KW-1185">Reference proteome</keyword>
<evidence type="ECO:0000313" key="2">
    <source>
        <dbReference type="EMBL" id="MBY9073260.1"/>
    </source>
</evidence>
<evidence type="ECO:0000256" key="1">
    <source>
        <dbReference type="SAM" id="MobiDB-lite"/>
    </source>
</evidence>
<dbReference type="EMBL" id="JAIEZQ010000001">
    <property type="protein sequence ID" value="MBY9073260.1"/>
    <property type="molecule type" value="Genomic_DNA"/>
</dbReference>
<organism evidence="2 3">
    <name type="scientific">Nocardioides jiangsuensis</name>
    <dbReference type="NCBI Taxonomy" id="2866161"/>
    <lineage>
        <taxon>Bacteria</taxon>
        <taxon>Bacillati</taxon>
        <taxon>Actinomycetota</taxon>
        <taxon>Actinomycetes</taxon>
        <taxon>Propionibacteriales</taxon>
        <taxon>Nocardioidaceae</taxon>
        <taxon>Nocardioides</taxon>
    </lineage>
</organism>
<proteinExistence type="predicted"/>
<dbReference type="RefSeq" id="WP_221023076.1">
    <property type="nucleotide sequence ID" value="NZ_JAIEZQ010000001.1"/>
</dbReference>
<comment type="caution">
    <text evidence="2">The sequence shown here is derived from an EMBL/GenBank/DDBJ whole genome shotgun (WGS) entry which is preliminary data.</text>
</comment>
<protein>
    <submittedName>
        <fullName evidence="2">Uncharacterized protein</fullName>
    </submittedName>
</protein>
<name>A0ABS7RE06_9ACTN</name>
<feature type="compositionally biased region" description="Basic and acidic residues" evidence="1">
    <location>
        <begin position="17"/>
        <end position="26"/>
    </location>
</feature>
<accession>A0ABS7RE06</accession>
<sequence>MTVDRDARSTVPLPADLADRPTDPRRGVPVPFVSDAEDGTVEIGRVVKKRAIRCALSRICGLCGISLEWGVTFVGSAEEAEANAFHYPPLHRGCAEAALRLYPALGEPVLGQPARVDTWALVVTGGFELERPASRQGDQRVAFHANAVSEDLRLPG</sequence>
<gene>
    <name evidence="2" type="ORF">K1X13_00360</name>
</gene>
<reference evidence="2 3" key="1">
    <citation type="submission" date="2021-08" db="EMBL/GenBank/DDBJ databases">
        <title>Nocardioides bacterium WL0053 sp. nov., isolated from the sediment.</title>
        <authorList>
            <person name="Wang L."/>
            <person name="Zhang D."/>
            <person name="Zhang A."/>
        </authorList>
    </citation>
    <scope>NUCLEOTIDE SEQUENCE [LARGE SCALE GENOMIC DNA]</scope>
    <source>
        <strain evidence="2 3">WL0053</strain>
    </source>
</reference>
<evidence type="ECO:0000313" key="3">
    <source>
        <dbReference type="Proteomes" id="UP000754710"/>
    </source>
</evidence>
<feature type="region of interest" description="Disordered" evidence="1">
    <location>
        <begin position="1"/>
        <end position="31"/>
    </location>
</feature>
<dbReference type="Proteomes" id="UP000754710">
    <property type="component" value="Unassembled WGS sequence"/>
</dbReference>